<dbReference type="SUPFAM" id="SSF51064">
    <property type="entry name" value="Head domain of nucleotide exchange factor GrpE"/>
    <property type="match status" value="1"/>
</dbReference>
<dbReference type="GO" id="GO:0006457">
    <property type="term" value="P:protein folding"/>
    <property type="evidence" value="ECO:0007669"/>
    <property type="project" value="InterPro"/>
</dbReference>
<dbReference type="InterPro" id="IPR000740">
    <property type="entry name" value="GrpE"/>
</dbReference>
<comment type="caution">
    <text evidence="5">The sequence shown here is derived from an EMBL/GenBank/DDBJ whole genome shotgun (WGS) entry which is preliminary data.</text>
</comment>
<evidence type="ECO:0000313" key="5">
    <source>
        <dbReference type="EMBL" id="PIR47986.1"/>
    </source>
</evidence>
<comment type="similarity">
    <text evidence="1 3 4">Belongs to the GrpE family.</text>
</comment>
<comment type="subunit">
    <text evidence="3">Homodimer.</text>
</comment>
<dbReference type="Pfam" id="PF01025">
    <property type="entry name" value="GrpE"/>
    <property type="match status" value="1"/>
</dbReference>
<keyword evidence="2 3" id="KW-0143">Chaperone</keyword>
<dbReference type="GO" id="GO:0042803">
    <property type="term" value="F:protein homodimerization activity"/>
    <property type="evidence" value="ECO:0007669"/>
    <property type="project" value="InterPro"/>
</dbReference>
<dbReference type="InterPro" id="IPR009012">
    <property type="entry name" value="GrpE_head"/>
</dbReference>
<accession>A0A2H0RNH1</accession>
<evidence type="ECO:0000256" key="3">
    <source>
        <dbReference type="HAMAP-Rule" id="MF_01151"/>
    </source>
</evidence>
<dbReference type="PANTHER" id="PTHR21237:SF23">
    <property type="entry name" value="GRPE PROTEIN HOMOLOG, MITOCHONDRIAL"/>
    <property type="match status" value="1"/>
</dbReference>
<dbReference type="GO" id="GO:0005737">
    <property type="term" value="C:cytoplasm"/>
    <property type="evidence" value="ECO:0007669"/>
    <property type="project" value="UniProtKB-SubCell"/>
</dbReference>
<dbReference type="GO" id="GO:0000774">
    <property type="term" value="F:adenyl-nucleotide exchange factor activity"/>
    <property type="evidence" value="ECO:0007669"/>
    <property type="project" value="InterPro"/>
</dbReference>
<dbReference type="InterPro" id="IPR013805">
    <property type="entry name" value="GrpE_CC"/>
</dbReference>
<evidence type="ECO:0000256" key="4">
    <source>
        <dbReference type="RuleBase" id="RU004478"/>
    </source>
</evidence>
<gene>
    <name evidence="3 5" type="primary">grpE</name>
    <name evidence="5" type="ORF">COV06_01130</name>
</gene>
<dbReference type="PRINTS" id="PR00773">
    <property type="entry name" value="GRPEPROTEIN"/>
</dbReference>
<dbReference type="Gene3D" id="2.30.22.10">
    <property type="entry name" value="Head domain of nucleotide exchange factor GrpE"/>
    <property type="match status" value="1"/>
</dbReference>
<dbReference type="CDD" id="cd00446">
    <property type="entry name" value="GrpE"/>
    <property type="match status" value="1"/>
</dbReference>
<dbReference type="Gene3D" id="3.90.20.20">
    <property type="match status" value="1"/>
</dbReference>
<name>A0A2H0RNH1_9BACT</name>
<proteinExistence type="inferred from homology"/>
<keyword evidence="3" id="KW-0963">Cytoplasm</keyword>
<dbReference type="Proteomes" id="UP000230084">
    <property type="component" value="Unassembled WGS sequence"/>
</dbReference>
<reference evidence="5 6" key="1">
    <citation type="submission" date="2017-09" db="EMBL/GenBank/DDBJ databases">
        <title>Depth-based differentiation of microbial function through sediment-hosted aquifers and enrichment of novel symbionts in the deep terrestrial subsurface.</title>
        <authorList>
            <person name="Probst A.J."/>
            <person name="Ladd B."/>
            <person name="Jarett J.K."/>
            <person name="Geller-Mcgrath D.E."/>
            <person name="Sieber C.M."/>
            <person name="Emerson J.B."/>
            <person name="Anantharaman K."/>
            <person name="Thomas B.C."/>
            <person name="Malmstrom R."/>
            <person name="Stieglmeier M."/>
            <person name="Klingl A."/>
            <person name="Woyke T."/>
            <person name="Ryan C.M."/>
            <person name="Banfield J.F."/>
        </authorList>
    </citation>
    <scope>NUCLEOTIDE SEQUENCE [LARGE SCALE GENOMIC DNA]</scope>
    <source>
        <strain evidence="5">CG10_big_fil_rev_8_21_14_0_10_50_16</strain>
    </source>
</reference>
<dbReference type="PANTHER" id="PTHR21237">
    <property type="entry name" value="GRPE PROTEIN"/>
    <property type="match status" value="1"/>
</dbReference>
<sequence length="182" mass="20627">MAKKEPVKKISATEMEEEIVDVPVEKTPDQLASDYLAGWQRALADYENLKRNASQERTEFAKYATAALIQDLLPTIDYFDAAMRQPPNTERCDEATQKEIQNWLIGIGHVQKLLLDKLTEQGLTVLEPVGMFNPNEQESAEERESDQPEGTILQVLQRGFKLFDKLIRPARVVVAKAKNTIN</sequence>
<dbReference type="GO" id="GO:0051082">
    <property type="term" value="F:unfolded protein binding"/>
    <property type="evidence" value="ECO:0007669"/>
    <property type="project" value="TreeGrafter"/>
</dbReference>
<comment type="function">
    <text evidence="3">Participates actively in the response to hyperosmotic and heat shock by preventing the aggregation of stress-denatured proteins, in association with DnaK and GrpE. It is the nucleotide exchange factor for DnaK and may function as a thermosensor. Unfolded proteins bind initially to DnaJ; upon interaction with the DnaJ-bound protein, DnaK hydrolyzes its bound ATP, resulting in the formation of a stable complex. GrpE releases ADP from DnaK; ATP binding to DnaK triggers the release of the substrate protein, thus completing the reaction cycle. Several rounds of ATP-dependent interactions between DnaJ, DnaK and GrpE are required for fully efficient folding.</text>
</comment>
<dbReference type="EMBL" id="PCYM01000001">
    <property type="protein sequence ID" value="PIR47986.1"/>
    <property type="molecule type" value="Genomic_DNA"/>
</dbReference>
<dbReference type="HAMAP" id="MF_01151">
    <property type="entry name" value="GrpE"/>
    <property type="match status" value="1"/>
</dbReference>
<dbReference type="GO" id="GO:0051087">
    <property type="term" value="F:protein-folding chaperone binding"/>
    <property type="evidence" value="ECO:0007669"/>
    <property type="project" value="InterPro"/>
</dbReference>
<protein>
    <recommendedName>
        <fullName evidence="3">Protein GrpE</fullName>
    </recommendedName>
    <alternativeName>
        <fullName evidence="3">HSP-70 cofactor</fullName>
    </alternativeName>
</protein>
<evidence type="ECO:0000256" key="1">
    <source>
        <dbReference type="ARBA" id="ARBA00009054"/>
    </source>
</evidence>
<dbReference type="SUPFAM" id="SSF58014">
    <property type="entry name" value="Coiled-coil domain of nucleotide exchange factor GrpE"/>
    <property type="match status" value="1"/>
</dbReference>
<comment type="subcellular location">
    <subcellularLocation>
        <location evidence="3">Cytoplasm</location>
    </subcellularLocation>
</comment>
<organism evidence="5 6">
    <name type="scientific">Candidatus Uhrbacteria bacterium CG10_big_fil_rev_8_21_14_0_10_50_16</name>
    <dbReference type="NCBI Taxonomy" id="1975039"/>
    <lineage>
        <taxon>Bacteria</taxon>
        <taxon>Candidatus Uhriibacteriota</taxon>
    </lineage>
</organism>
<evidence type="ECO:0000256" key="2">
    <source>
        <dbReference type="ARBA" id="ARBA00023186"/>
    </source>
</evidence>
<keyword evidence="3" id="KW-0346">Stress response</keyword>
<evidence type="ECO:0000313" key="6">
    <source>
        <dbReference type="Proteomes" id="UP000230084"/>
    </source>
</evidence>
<dbReference type="AlphaFoldDB" id="A0A2H0RNH1"/>